<name>A0A077ZRE0_STYLE</name>
<sequence>MPDQQIWRDPTTGKSKIIEMNGTRYNCDNFGSKEANFFPKVTGNYKYQQRVNQAFNDKGNRYLPKEIDEDVEKVRTDYLSQKLKTQLQQVIEKSLSVQSSLTKLPSLKPAAQNLQVNTKKFNGYAQFPSPQRYSENHKKQPKQITIDEIKKQKRNIEQRLKDQIKDMQIELDSRRPIIKQDNPKYFDFRQISQKEPLIKVNMRNFDSNPLRSSQELSSYDHNQSGTYSTKSKQFLSPRGSVSTTNNTQTNKYGTGVNSQKINDVLTKTVNNMEQEQENQIYIQQKSEDLRSELESIQNTEIANVSHFKKLMSPSNMEDIQALRNRDYEVLTSSDENDNTRDEKRQNPFRNNRSQNSISPVRSVENLKKEYLHDKSNNQKGVIDKNINSRNDLSFKRNITYGIFDGYNADDNHSHYKKEYANMMQANPKVKIQIQQQNEKYDQILKRLKESKRREEEKLMRSQ</sequence>
<gene>
    <name evidence="3" type="primary">Contig4670.g212</name>
    <name evidence="3" type="ORF">STYLEM_1449</name>
</gene>
<feature type="coiled-coil region" evidence="1">
    <location>
        <begin position="430"/>
        <end position="457"/>
    </location>
</feature>
<dbReference type="AlphaFoldDB" id="A0A077ZRE0"/>
<reference evidence="3 4" key="1">
    <citation type="submission" date="2014-06" db="EMBL/GenBank/DDBJ databases">
        <authorList>
            <person name="Swart Estienne"/>
        </authorList>
    </citation>
    <scope>NUCLEOTIDE SEQUENCE [LARGE SCALE GENOMIC DNA]</scope>
    <source>
        <strain evidence="3 4">130c</strain>
    </source>
</reference>
<keyword evidence="4" id="KW-1185">Reference proteome</keyword>
<keyword evidence="1" id="KW-0175">Coiled coil</keyword>
<evidence type="ECO:0000256" key="1">
    <source>
        <dbReference type="SAM" id="Coils"/>
    </source>
</evidence>
<feature type="region of interest" description="Disordered" evidence="2">
    <location>
        <begin position="209"/>
        <end position="256"/>
    </location>
</feature>
<evidence type="ECO:0000256" key="2">
    <source>
        <dbReference type="SAM" id="MobiDB-lite"/>
    </source>
</evidence>
<organism evidence="3 4">
    <name type="scientific">Stylonychia lemnae</name>
    <name type="common">Ciliate</name>
    <dbReference type="NCBI Taxonomy" id="5949"/>
    <lineage>
        <taxon>Eukaryota</taxon>
        <taxon>Sar</taxon>
        <taxon>Alveolata</taxon>
        <taxon>Ciliophora</taxon>
        <taxon>Intramacronucleata</taxon>
        <taxon>Spirotrichea</taxon>
        <taxon>Stichotrichia</taxon>
        <taxon>Sporadotrichida</taxon>
        <taxon>Oxytrichidae</taxon>
        <taxon>Stylonychinae</taxon>
        <taxon>Stylonychia</taxon>
    </lineage>
</organism>
<dbReference type="Proteomes" id="UP000039865">
    <property type="component" value="Unassembled WGS sequence"/>
</dbReference>
<proteinExistence type="predicted"/>
<evidence type="ECO:0000313" key="4">
    <source>
        <dbReference type="Proteomes" id="UP000039865"/>
    </source>
</evidence>
<feature type="compositionally biased region" description="Polar residues" evidence="2">
    <location>
        <begin position="347"/>
        <end position="359"/>
    </location>
</feature>
<dbReference type="InParanoid" id="A0A077ZRE0"/>
<feature type="region of interest" description="Disordered" evidence="2">
    <location>
        <begin position="329"/>
        <end position="362"/>
    </location>
</feature>
<accession>A0A077ZRE0</accession>
<dbReference type="EMBL" id="CCKQ01001379">
    <property type="protein sequence ID" value="CDW72488.1"/>
    <property type="molecule type" value="Genomic_DNA"/>
</dbReference>
<protein>
    <submittedName>
        <fullName evidence="3">Uncharacterized protein</fullName>
    </submittedName>
</protein>
<evidence type="ECO:0000313" key="3">
    <source>
        <dbReference type="EMBL" id="CDW72488.1"/>
    </source>
</evidence>